<evidence type="ECO:0000256" key="5">
    <source>
        <dbReference type="ARBA" id="ARBA00023180"/>
    </source>
</evidence>
<comment type="subcellular location">
    <subcellularLocation>
        <location evidence="1">Membrane</location>
        <topology evidence="1">Single-pass type II membrane protein</topology>
    </subcellularLocation>
</comment>
<feature type="transmembrane region" description="Helical" evidence="6">
    <location>
        <begin position="32"/>
        <end position="54"/>
    </location>
</feature>
<protein>
    <recommendedName>
        <fullName evidence="9">Core-2/I-branching beta-1,6-N-acetylglucosaminyltransferase family protein</fullName>
    </recommendedName>
</protein>
<keyword evidence="2" id="KW-0328">Glycosyltransferase</keyword>
<organism evidence="7 8">
    <name type="scientific">Hibiscus sabdariffa</name>
    <name type="common">roselle</name>
    <dbReference type="NCBI Taxonomy" id="183260"/>
    <lineage>
        <taxon>Eukaryota</taxon>
        <taxon>Viridiplantae</taxon>
        <taxon>Streptophyta</taxon>
        <taxon>Embryophyta</taxon>
        <taxon>Tracheophyta</taxon>
        <taxon>Spermatophyta</taxon>
        <taxon>Magnoliopsida</taxon>
        <taxon>eudicotyledons</taxon>
        <taxon>Gunneridae</taxon>
        <taxon>Pentapetalae</taxon>
        <taxon>rosids</taxon>
        <taxon>malvids</taxon>
        <taxon>Malvales</taxon>
        <taxon>Malvaceae</taxon>
        <taxon>Malvoideae</taxon>
        <taxon>Hibiscus</taxon>
    </lineage>
</organism>
<evidence type="ECO:0000256" key="6">
    <source>
        <dbReference type="SAM" id="Phobius"/>
    </source>
</evidence>
<dbReference type="InterPro" id="IPR003406">
    <property type="entry name" value="Glyco_trans_14"/>
</dbReference>
<name>A0ABR2PE22_9ROSI</name>
<dbReference type="PANTHER" id="PTHR31042:SF91">
    <property type="entry name" value="CORE-2_I-BRANCHING BETA-1,6-N-ACETYLGLUCOSAMINYLTRANSFERASE FAMILY PROTEIN"/>
    <property type="match status" value="1"/>
</dbReference>
<dbReference type="EMBL" id="JBBPBN010000063">
    <property type="protein sequence ID" value="KAK8986693.1"/>
    <property type="molecule type" value="Genomic_DNA"/>
</dbReference>
<dbReference type="PANTHER" id="PTHR31042">
    <property type="entry name" value="CORE-2/I-BRANCHING BETA-1,6-N-ACETYLGLUCOSAMINYLTRANSFERASE FAMILY PROTEIN-RELATED"/>
    <property type="match status" value="1"/>
</dbReference>
<evidence type="ECO:0000256" key="3">
    <source>
        <dbReference type="ARBA" id="ARBA00022679"/>
    </source>
</evidence>
<evidence type="ECO:0000256" key="2">
    <source>
        <dbReference type="ARBA" id="ARBA00022676"/>
    </source>
</evidence>
<keyword evidence="6" id="KW-1133">Transmembrane helix</keyword>
<keyword evidence="8" id="KW-1185">Reference proteome</keyword>
<evidence type="ECO:0000313" key="8">
    <source>
        <dbReference type="Proteomes" id="UP001396334"/>
    </source>
</evidence>
<dbReference type="InterPro" id="IPR044174">
    <property type="entry name" value="BC10-like"/>
</dbReference>
<reference evidence="7 8" key="1">
    <citation type="journal article" date="2024" name="G3 (Bethesda)">
        <title>Genome assembly of Hibiscus sabdariffa L. provides insights into metabolisms of medicinal natural products.</title>
        <authorList>
            <person name="Kim T."/>
        </authorList>
    </citation>
    <scope>NUCLEOTIDE SEQUENCE [LARGE SCALE GENOMIC DNA]</scope>
    <source>
        <strain evidence="7">TK-2024</strain>
        <tissue evidence="7">Old leaves</tissue>
    </source>
</reference>
<evidence type="ECO:0008006" key="9">
    <source>
        <dbReference type="Google" id="ProtNLM"/>
    </source>
</evidence>
<evidence type="ECO:0000256" key="4">
    <source>
        <dbReference type="ARBA" id="ARBA00023136"/>
    </source>
</evidence>
<dbReference type="Pfam" id="PF02485">
    <property type="entry name" value="Branch"/>
    <property type="match status" value="1"/>
</dbReference>
<keyword evidence="3" id="KW-0808">Transferase</keyword>
<keyword evidence="5" id="KW-0325">Glycoprotein</keyword>
<evidence type="ECO:0000313" key="7">
    <source>
        <dbReference type="EMBL" id="KAK8986693.1"/>
    </source>
</evidence>
<comment type="caution">
    <text evidence="7">The sequence shown here is derived from an EMBL/GenBank/DDBJ whole genome shotgun (WGS) entry which is preliminary data.</text>
</comment>
<sequence>MSKMVQQFEMSGFARELYSRITRKLHITISSLFLLAMASFVVVLGTFTFKLFVLDGSISSCFPRLDRFSPPSTSSPYSYILCNFGFPSFPPHTPFNSSLKSKPSIDVPRDNDSMWHPVTDDRELMRRAAMVRPNVIKFLGHRTPKVAFMFLSRGSLPLAPVWEKFFMGHEGLYSIYIHTSPEFVGEPPVTSVFYKRKIPSEPVHWGSATMVDAERRLLANALLDHANERFVLLSEACIPLFNFTTVYNYLIGAEQSFISSFDDPRPTGRGRYNKRMSPRVSLADWRKGSQWFEVNRNLAVEIISDDSYYPLFRNYCRPPCYVDEHYVPTLVNIVSPQLNTNRSITWVDWSNPGPHPREYVKKGVSMALLNLIRQGSKCTYNGRTTSICFLFARKFHPSTLDPLLRMTPVLFGFNV</sequence>
<gene>
    <name evidence="7" type="ORF">V6N11_010244</name>
</gene>
<evidence type="ECO:0000256" key="1">
    <source>
        <dbReference type="ARBA" id="ARBA00004606"/>
    </source>
</evidence>
<dbReference type="Proteomes" id="UP001396334">
    <property type="component" value="Unassembled WGS sequence"/>
</dbReference>
<proteinExistence type="predicted"/>
<accession>A0ABR2PE22</accession>
<keyword evidence="4 6" id="KW-0472">Membrane</keyword>
<keyword evidence="6" id="KW-0812">Transmembrane</keyword>